<name>A0ABV8U7H9_9PROT</name>
<feature type="transmembrane region" description="Helical" evidence="1">
    <location>
        <begin position="89"/>
        <end position="109"/>
    </location>
</feature>
<sequence>MIRKTAVGLAAEQAVENTRRRHWEAEQQAKTEKLVQEAVEDAVLEQANPAVARQRKRAKADAKGIVPFFFFYLVMGGIAYSSIGQHESLAFLDFPGIGWLVGFAIFYCGSIIPARDVRWPYLPGIAVMLYPIYDMAPFFTSLVGMQENMQNVSIVASVMFGFWFMVLRTARTVQGFA</sequence>
<reference evidence="3" key="1">
    <citation type="journal article" date="2019" name="Int. J. Syst. Evol. Microbiol.">
        <title>The Global Catalogue of Microorganisms (GCM) 10K type strain sequencing project: providing services to taxonomists for standard genome sequencing and annotation.</title>
        <authorList>
            <consortium name="The Broad Institute Genomics Platform"/>
            <consortium name="The Broad Institute Genome Sequencing Center for Infectious Disease"/>
            <person name="Wu L."/>
            <person name="Ma J."/>
        </authorList>
    </citation>
    <scope>NUCLEOTIDE SEQUENCE [LARGE SCALE GENOMIC DNA]</scope>
    <source>
        <strain evidence="3">CGMCC 1.15304</strain>
    </source>
</reference>
<comment type="caution">
    <text evidence="2">The sequence shown here is derived from an EMBL/GenBank/DDBJ whole genome shotgun (WGS) entry which is preliminary data.</text>
</comment>
<keyword evidence="1" id="KW-1133">Transmembrane helix</keyword>
<feature type="transmembrane region" description="Helical" evidence="1">
    <location>
        <begin position="121"/>
        <end position="143"/>
    </location>
</feature>
<dbReference type="EMBL" id="JBHSCR010000001">
    <property type="protein sequence ID" value="MFC4346799.1"/>
    <property type="molecule type" value="Genomic_DNA"/>
</dbReference>
<keyword evidence="1" id="KW-0472">Membrane</keyword>
<evidence type="ECO:0000313" key="3">
    <source>
        <dbReference type="Proteomes" id="UP001595776"/>
    </source>
</evidence>
<evidence type="ECO:0000313" key="2">
    <source>
        <dbReference type="EMBL" id="MFC4346799.1"/>
    </source>
</evidence>
<feature type="transmembrane region" description="Helical" evidence="1">
    <location>
        <begin position="149"/>
        <end position="167"/>
    </location>
</feature>
<proteinExistence type="predicted"/>
<dbReference type="RefSeq" id="WP_068148580.1">
    <property type="nucleotide sequence ID" value="NZ_JBHSCR010000001.1"/>
</dbReference>
<keyword evidence="3" id="KW-1185">Reference proteome</keyword>
<feature type="transmembrane region" description="Helical" evidence="1">
    <location>
        <begin position="64"/>
        <end position="83"/>
    </location>
</feature>
<dbReference type="Proteomes" id="UP001595776">
    <property type="component" value="Unassembled WGS sequence"/>
</dbReference>
<keyword evidence="1" id="KW-0812">Transmembrane</keyword>
<protein>
    <submittedName>
        <fullName evidence="2">Uncharacterized protein</fullName>
    </submittedName>
</protein>
<accession>A0ABV8U7H9</accession>
<evidence type="ECO:0000256" key="1">
    <source>
        <dbReference type="SAM" id="Phobius"/>
    </source>
</evidence>
<organism evidence="2 3">
    <name type="scientific">Kordiimonas lipolytica</name>
    <dbReference type="NCBI Taxonomy" id="1662421"/>
    <lineage>
        <taxon>Bacteria</taxon>
        <taxon>Pseudomonadati</taxon>
        <taxon>Pseudomonadota</taxon>
        <taxon>Alphaproteobacteria</taxon>
        <taxon>Kordiimonadales</taxon>
        <taxon>Kordiimonadaceae</taxon>
        <taxon>Kordiimonas</taxon>
    </lineage>
</organism>
<gene>
    <name evidence="2" type="ORF">ACFO5Q_02930</name>
</gene>